<protein>
    <submittedName>
        <fullName evidence="1">Uncharacterized protein</fullName>
    </submittedName>
</protein>
<evidence type="ECO:0000313" key="1">
    <source>
        <dbReference type="EMBL" id="GGJ39642.1"/>
    </source>
</evidence>
<evidence type="ECO:0000313" key="2">
    <source>
        <dbReference type="Proteomes" id="UP000657574"/>
    </source>
</evidence>
<accession>A0A917L0V3</accession>
<dbReference type="Proteomes" id="UP000657574">
    <property type="component" value="Unassembled WGS sequence"/>
</dbReference>
<gene>
    <name evidence="1" type="ORF">GCM10010121_058430</name>
</gene>
<dbReference type="EMBL" id="BMQA01000024">
    <property type="protein sequence ID" value="GGJ39642.1"/>
    <property type="molecule type" value="Genomic_DNA"/>
</dbReference>
<reference evidence="1" key="1">
    <citation type="journal article" date="2014" name="Int. J. Syst. Evol. Microbiol.">
        <title>Complete genome sequence of Corynebacterium casei LMG S-19264T (=DSM 44701T), isolated from a smear-ripened cheese.</title>
        <authorList>
            <consortium name="US DOE Joint Genome Institute (JGI-PGF)"/>
            <person name="Walter F."/>
            <person name="Albersmeier A."/>
            <person name="Kalinowski J."/>
            <person name="Ruckert C."/>
        </authorList>
    </citation>
    <scope>NUCLEOTIDE SEQUENCE</scope>
    <source>
        <strain evidence="1">JCM 3086</strain>
    </source>
</reference>
<name>A0A917L0V3_9ACTN</name>
<dbReference type="AlphaFoldDB" id="A0A917L0V3"/>
<proteinExistence type="predicted"/>
<keyword evidence="2" id="KW-1185">Reference proteome</keyword>
<sequence>MPHTLRSVELEDETIAELEVIVGFEDDLAGEANRISNWLRGLPRDEEFGILDSARTTVAEEKQATQTGFFLSAFAALADPASRAYYDRKISQVEHDTQALLRLARCRADVLFAILHDGTFYEPQAAAAVT</sequence>
<comment type="caution">
    <text evidence="1">The sequence shown here is derived from an EMBL/GenBank/DDBJ whole genome shotgun (WGS) entry which is preliminary data.</text>
</comment>
<reference evidence="1" key="2">
    <citation type="submission" date="2020-09" db="EMBL/GenBank/DDBJ databases">
        <authorList>
            <person name="Sun Q."/>
            <person name="Ohkuma M."/>
        </authorList>
    </citation>
    <scope>NUCLEOTIDE SEQUENCE</scope>
    <source>
        <strain evidence="1">JCM 3086</strain>
    </source>
</reference>
<organism evidence="1 2">
    <name type="scientific">Streptomyces brasiliensis</name>
    <dbReference type="NCBI Taxonomy" id="1954"/>
    <lineage>
        <taxon>Bacteria</taxon>
        <taxon>Bacillati</taxon>
        <taxon>Actinomycetota</taxon>
        <taxon>Actinomycetes</taxon>
        <taxon>Kitasatosporales</taxon>
        <taxon>Streptomycetaceae</taxon>
        <taxon>Streptomyces</taxon>
    </lineage>
</organism>